<proteinExistence type="predicted"/>
<organism evidence="1 2">
    <name type="scientific">Rubus argutus</name>
    <name type="common">Southern blackberry</name>
    <dbReference type="NCBI Taxonomy" id="59490"/>
    <lineage>
        <taxon>Eukaryota</taxon>
        <taxon>Viridiplantae</taxon>
        <taxon>Streptophyta</taxon>
        <taxon>Embryophyta</taxon>
        <taxon>Tracheophyta</taxon>
        <taxon>Spermatophyta</taxon>
        <taxon>Magnoliopsida</taxon>
        <taxon>eudicotyledons</taxon>
        <taxon>Gunneridae</taxon>
        <taxon>Pentapetalae</taxon>
        <taxon>rosids</taxon>
        <taxon>fabids</taxon>
        <taxon>Rosales</taxon>
        <taxon>Rosaceae</taxon>
        <taxon>Rosoideae</taxon>
        <taxon>Rosoideae incertae sedis</taxon>
        <taxon>Rubus</taxon>
    </lineage>
</organism>
<dbReference type="AlphaFoldDB" id="A0AAW1YB93"/>
<evidence type="ECO:0000313" key="1">
    <source>
        <dbReference type="EMBL" id="KAK9945032.1"/>
    </source>
</evidence>
<gene>
    <name evidence="1" type="ORF">M0R45_010564</name>
</gene>
<reference evidence="1 2" key="1">
    <citation type="journal article" date="2023" name="G3 (Bethesda)">
        <title>A chromosome-length genome assembly and annotation of blackberry (Rubus argutus, cv. 'Hillquist').</title>
        <authorList>
            <person name="Bruna T."/>
            <person name="Aryal R."/>
            <person name="Dudchenko O."/>
            <person name="Sargent D.J."/>
            <person name="Mead D."/>
            <person name="Buti M."/>
            <person name="Cavallini A."/>
            <person name="Hytonen T."/>
            <person name="Andres J."/>
            <person name="Pham M."/>
            <person name="Weisz D."/>
            <person name="Mascagni F."/>
            <person name="Usai G."/>
            <person name="Natali L."/>
            <person name="Bassil N."/>
            <person name="Fernandez G.E."/>
            <person name="Lomsadze A."/>
            <person name="Armour M."/>
            <person name="Olukolu B."/>
            <person name="Poorten T."/>
            <person name="Britton C."/>
            <person name="Davik J."/>
            <person name="Ashrafi H."/>
            <person name="Aiden E.L."/>
            <person name="Borodovsky M."/>
            <person name="Worthington M."/>
        </authorList>
    </citation>
    <scope>NUCLEOTIDE SEQUENCE [LARGE SCALE GENOMIC DNA]</scope>
    <source>
        <strain evidence="1">PI 553951</strain>
    </source>
</reference>
<protein>
    <submittedName>
        <fullName evidence="1">Uncharacterized protein</fullName>
    </submittedName>
</protein>
<dbReference type="EMBL" id="JBEDUW010000002">
    <property type="protein sequence ID" value="KAK9945032.1"/>
    <property type="molecule type" value="Genomic_DNA"/>
</dbReference>
<comment type="caution">
    <text evidence="1">The sequence shown here is derived from an EMBL/GenBank/DDBJ whole genome shotgun (WGS) entry which is preliminary data.</text>
</comment>
<evidence type="ECO:0000313" key="2">
    <source>
        <dbReference type="Proteomes" id="UP001457282"/>
    </source>
</evidence>
<sequence length="147" mass="16594">MEEKPWYTGREVKAVMESATGMFLDEYVVSHGGRNIQDSVSFCKCDVNKEMPIYLLSSGKKFQIVARGCGWEELIVVCESYTVRDMKDGWEFCSGEAGKTGAFSGWRCTVGLDDDEKPLAFYDVVWEFVGFQSSSLSVAFIVCYEYC</sequence>
<name>A0AAW1YB93_RUBAR</name>
<dbReference type="Proteomes" id="UP001457282">
    <property type="component" value="Unassembled WGS sequence"/>
</dbReference>
<accession>A0AAW1YB93</accession>
<keyword evidence="2" id="KW-1185">Reference proteome</keyword>